<dbReference type="InterPro" id="IPR050738">
    <property type="entry name" value="Sulfatase"/>
</dbReference>
<gene>
    <name evidence="4" type="ORF">KDA27_17975</name>
</gene>
<dbReference type="Gene3D" id="2.60.40.4070">
    <property type="match status" value="1"/>
</dbReference>
<accession>A0A956NIH9</accession>
<feature type="domain" description="Sulfatase N-terminal" evidence="3">
    <location>
        <begin position="33"/>
        <end position="361"/>
    </location>
</feature>
<dbReference type="PANTHER" id="PTHR42693">
    <property type="entry name" value="ARYLSULFATASE FAMILY MEMBER"/>
    <property type="match status" value="1"/>
</dbReference>
<name>A0A956NIH9_UNCEI</name>
<dbReference type="InterPro" id="IPR017850">
    <property type="entry name" value="Alkaline_phosphatase_core_sf"/>
</dbReference>
<evidence type="ECO:0000256" key="2">
    <source>
        <dbReference type="SAM" id="SignalP"/>
    </source>
</evidence>
<feature type="signal peptide" evidence="2">
    <location>
        <begin position="1"/>
        <end position="23"/>
    </location>
</feature>
<dbReference type="Proteomes" id="UP000739538">
    <property type="component" value="Unassembled WGS sequence"/>
</dbReference>
<reference evidence="4" key="1">
    <citation type="submission" date="2020-04" db="EMBL/GenBank/DDBJ databases">
        <authorList>
            <person name="Zhang T."/>
        </authorList>
    </citation>
    <scope>NUCLEOTIDE SEQUENCE</scope>
    <source>
        <strain evidence="4">HKST-UBA02</strain>
    </source>
</reference>
<evidence type="ECO:0000313" key="4">
    <source>
        <dbReference type="EMBL" id="MCA9757694.1"/>
    </source>
</evidence>
<proteinExistence type="inferred from homology"/>
<dbReference type="PANTHER" id="PTHR42693:SF33">
    <property type="entry name" value="ARYLSULFATASE"/>
    <property type="match status" value="1"/>
</dbReference>
<reference evidence="4" key="2">
    <citation type="journal article" date="2021" name="Microbiome">
        <title>Successional dynamics and alternative stable states in a saline activated sludge microbial community over 9 years.</title>
        <authorList>
            <person name="Wang Y."/>
            <person name="Ye J."/>
            <person name="Ju F."/>
            <person name="Liu L."/>
            <person name="Boyd J.A."/>
            <person name="Deng Y."/>
            <person name="Parks D.H."/>
            <person name="Jiang X."/>
            <person name="Yin X."/>
            <person name="Woodcroft B.J."/>
            <person name="Tyson G.W."/>
            <person name="Hugenholtz P."/>
            <person name="Polz M.F."/>
            <person name="Zhang T."/>
        </authorList>
    </citation>
    <scope>NUCLEOTIDE SEQUENCE</scope>
    <source>
        <strain evidence="4">HKST-UBA02</strain>
    </source>
</reference>
<dbReference type="EMBL" id="JAGQHS010000113">
    <property type="protein sequence ID" value="MCA9757694.1"/>
    <property type="molecule type" value="Genomic_DNA"/>
</dbReference>
<dbReference type="Pfam" id="PF00884">
    <property type="entry name" value="Sulfatase"/>
    <property type="match status" value="1"/>
</dbReference>
<protein>
    <submittedName>
        <fullName evidence="4">Sulfatase-like hydrolase/transferase</fullName>
    </submittedName>
</protein>
<organism evidence="4 5">
    <name type="scientific">Eiseniibacteriota bacterium</name>
    <dbReference type="NCBI Taxonomy" id="2212470"/>
    <lineage>
        <taxon>Bacteria</taxon>
        <taxon>Candidatus Eiseniibacteriota</taxon>
    </lineage>
</organism>
<keyword evidence="4" id="KW-0378">Hydrolase</keyword>
<dbReference type="SUPFAM" id="SSF53649">
    <property type="entry name" value="Alkaline phosphatase-like"/>
    <property type="match status" value="1"/>
</dbReference>
<evidence type="ECO:0000256" key="1">
    <source>
        <dbReference type="ARBA" id="ARBA00008779"/>
    </source>
</evidence>
<comment type="caution">
    <text evidence="4">The sequence shown here is derived from an EMBL/GenBank/DDBJ whole genome shotgun (WGS) entry which is preliminary data.</text>
</comment>
<dbReference type="GO" id="GO:0004065">
    <property type="term" value="F:arylsulfatase activity"/>
    <property type="evidence" value="ECO:0007669"/>
    <property type="project" value="TreeGrafter"/>
</dbReference>
<comment type="similarity">
    <text evidence="1">Belongs to the sulfatase family.</text>
</comment>
<dbReference type="Gene3D" id="3.40.720.10">
    <property type="entry name" value="Alkaline Phosphatase, subunit A"/>
    <property type="match status" value="1"/>
</dbReference>
<evidence type="ECO:0000313" key="5">
    <source>
        <dbReference type="Proteomes" id="UP000739538"/>
    </source>
</evidence>
<sequence length="637" mass="68887">MRLALTFLVFALSVSLSPDFASAAGSVATPENNVLVIVGDDVGVDLLTLYDQGGLWDIPDLPPLPNLDALAARGVTFTNAWASPACSPTRATTQTGRYAFRTGVLGIVPLPPHPPTMGIDLQYEKLLPRTLCDIFGANTVGTAAIGKWHISTAPTYDELVHAPNDAGYSHYSGSLFNVSTGQSYFDWDRTENGSMFRDTRYATTANVDDALAWIGQTEFEEKPWFMWLAFNAPHSPYHKPPASLHSRNLLGVDCTLRPRPCFLAMLEAMDREIGRLVAALDAMPGDVLERTTIIFFGDNGTPKEVTVSPFDPDHAKQTLYEGGIHVPLIAAGYGVANGGRRSDALVSVTDIYGTTLELMVGAQYPRYLRRSLGDGRATDSVSFLPILKGTAVDTRTSVFAESRLIGASGKMMRQLERDADGKVLHSYKLILFSNIDGTPDPGHGVAEFEVTDQAFYDLVSDPFEQTNLCEGGLYGETAVVYEDLCGRISALTGLEIGCDLPNPWRGEEVDGRDGRTTELTSNAVRVSLATDTQISAASEELRLVAMPSSEPGRIRFRLLGHTPHSVAGVGQRARLSLYDVSGRVVARIWTGQVDAIPQELDWSGTMSGGRRLASGAYIARLDVGGKSVAVAPVRVRR</sequence>
<dbReference type="AlphaFoldDB" id="A0A956NIH9"/>
<evidence type="ECO:0000259" key="3">
    <source>
        <dbReference type="Pfam" id="PF00884"/>
    </source>
</evidence>
<dbReference type="InterPro" id="IPR000917">
    <property type="entry name" value="Sulfatase_N"/>
</dbReference>
<feature type="chain" id="PRO_5038028233" evidence="2">
    <location>
        <begin position="24"/>
        <end position="637"/>
    </location>
</feature>
<keyword evidence="2" id="KW-0732">Signal</keyword>